<comment type="caution">
    <text evidence="4">The sequence shown here is derived from an EMBL/GenBank/DDBJ whole genome shotgun (WGS) entry which is preliminary data.</text>
</comment>
<name>A0ABD3VA66_SINWO</name>
<organism evidence="4 5">
    <name type="scientific">Sinanodonta woodiana</name>
    <name type="common">Chinese pond mussel</name>
    <name type="synonym">Anodonta woodiana</name>
    <dbReference type="NCBI Taxonomy" id="1069815"/>
    <lineage>
        <taxon>Eukaryota</taxon>
        <taxon>Metazoa</taxon>
        <taxon>Spiralia</taxon>
        <taxon>Lophotrochozoa</taxon>
        <taxon>Mollusca</taxon>
        <taxon>Bivalvia</taxon>
        <taxon>Autobranchia</taxon>
        <taxon>Heteroconchia</taxon>
        <taxon>Palaeoheterodonta</taxon>
        <taxon>Unionida</taxon>
        <taxon>Unionoidea</taxon>
        <taxon>Unionidae</taxon>
        <taxon>Unioninae</taxon>
        <taxon>Sinanodonta</taxon>
    </lineage>
</organism>
<evidence type="ECO:0000313" key="5">
    <source>
        <dbReference type="Proteomes" id="UP001634394"/>
    </source>
</evidence>
<dbReference type="GO" id="GO:0005524">
    <property type="term" value="F:ATP binding"/>
    <property type="evidence" value="ECO:0007669"/>
    <property type="project" value="UniProtKB-KW"/>
</dbReference>
<proteinExistence type="inferred from homology"/>
<sequence>MIMDIDLVIALDIGSTYSGYACQFRDTFMNNKQDIWTNNRWGTQMSTCKTTTCVLLKADGNVLAIGYKAEETFTRECDKDRDNAEKNYYFFKNFKMVLYQEHCAKDNDLPQVEDAFLRKQSILEVMSKFIYGLKNDCLERFCRQRNLTVEERRIRWVITVPAIWNEKAKNIMRKSAEMAGIQGDQLLLALEPEAAAIHCLYLPEQERRGMHDLGSPRDKFLVVDLGGGTVDISAVEVVEGGRLKEIVAANGGPWGGQSINEIFLKHFKKHFKTIDGAPVFDEMKKSQLLKVHAEIEKAKVSMDEDIVKDDVVGEVELNLSHEIRQKLQSKVTPEDSDNEDVFVVRSHGLFFRPKIMLKIMVEEAVQKVTNHLKKIMQKSELQDVKKIVLVGGFSESPFVAPEIRKELNNKQIFVPINPTYAVLKGAVLFGHRPDIIKSRISRFTYGIKVREIFDYSRHDIAKLVKTDDLEFCKDVFSIHVCKGQIISVDDKQPTQVYHPVSVEQKAGSVRIFQSDSESPVYVTDAGCQQIGVLIVPMPDTTGGTSRDIEITMIYGGTEIRIEAMDVTSGKRVQTEIQFTADSL</sequence>
<evidence type="ECO:0000313" key="4">
    <source>
        <dbReference type="EMBL" id="KAL3857488.1"/>
    </source>
</evidence>
<gene>
    <name evidence="4" type="ORF">ACJMK2_012156</name>
</gene>
<evidence type="ECO:0000256" key="2">
    <source>
        <dbReference type="ARBA" id="ARBA00022741"/>
    </source>
</evidence>
<keyword evidence="5" id="KW-1185">Reference proteome</keyword>
<dbReference type="PANTHER" id="PTHR14187">
    <property type="entry name" value="ALPHA KINASE/ELONGATION FACTOR 2 KINASE"/>
    <property type="match status" value="1"/>
</dbReference>
<dbReference type="CDD" id="cd10229">
    <property type="entry name" value="ASKHA_NBD_HSP70_HSPA12"/>
    <property type="match status" value="1"/>
</dbReference>
<dbReference type="Gene3D" id="3.30.420.40">
    <property type="match status" value="2"/>
</dbReference>
<dbReference type="SUPFAM" id="SSF53067">
    <property type="entry name" value="Actin-like ATPase domain"/>
    <property type="match status" value="2"/>
</dbReference>
<keyword evidence="2" id="KW-0547">Nucleotide-binding</keyword>
<dbReference type="InterPro" id="IPR013126">
    <property type="entry name" value="Hsp_70_fam"/>
</dbReference>
<accession>A0ABD3VA66</accession>
<reference evidence="4 5" key="1">
    <citation type="submission" date="2024-11" db="EMBL/GenBank/DDBJ databases">
        <title>Chromosome-level genome assembly of the freshwater bivalve Anodonta woodiana.</title>
        <authorList>
            <person name="Chen X."/>
        </authorList>
    </citation>
    <scope>NUCLEOTIDE SEQUENCE [LARGE SCALE GENOMIC DNA]</scope>
    <source>
        <strain evidence="4">MN2024</strain>
        <tissue evidence="4">Gills</tissue>
    </source>
</reference>
<evidence type="ECO:0000256" key="3">
    <source>
        <dbReference type="ARBA" id="ARBA00022840"/>
    </source>
</evidence>
<evidence type="ECO:0008006" key="6">
    <source>
        <dbReference type="Google" id="ProtNLM"/>
    </source>
</evidence>
<protein>
    <recommendedName>
        <fullName evidence="6">Heat shock 70 kDa protein 12A</fullName>
    </recommendedName>
</protein>
<dbReference type="Pfam" id="PF00012">
    <property type="entry name" value="HSP70"/>
    <property type="match status" value="1"/>
</dbReference>
<dbReference type="Proteomes" id="UP001634394">
    <property type="component" value="Unassembled WGS sequence"/>
</dbReference>
<dbReference type="AlphaFoldDB" id="A0ABD3VA66"/>
<comment type="similarity">
    <text evidence="1">Belongs to the heat shock protein 70 family.</text>
</comment>
<evidence type="ECO:0000256" key="1">
    <source>
        <dbReference type="ARBA" id="ARBA00007381"/>
    </source>
</evidence>
<dbReference type="InterPro" id="IPR043129">
    <property type="entry name" value="ATPase_NBD"/>
</dbReference>
<keyword evidence="3" id="KW-0067">ATP-binding</keyword>
<dbReference type="PANTHER" id="PTHR14187:SF5">
    <property type="entry name" value="HEAT SHOCK 70 KDA PROTEIN 12A"/>
    <property type="match status" value="1"/>
</dbReference>
<dbReference type="EMBL" id="JBJQND010000013">
    <property type="protein sequence ID" value="KAL3857488.1"/>
    <property type="molecule type" value="Genomic_DNA"/>
</dbReference>